<keyword evidence="5 10" id="KW-1133">Transmembrane helix</keyword>
<evidence type="ECO:0000313" key="12">
    <source>
        <dbReference type="EMBL" id="QGN14013.1"/>
    </source>
</evidence>
<feature type="transmembrane region" description="Helical" evidence="10">
    <location>
        <begin position="117"/>
        <end position="140"/>
    </location>
</feature>
<accession>A0ABX6EP29</accession>
<dbReference type="PANTHER" id="PTHR10556:SF28">
    <property type="entry name" value="VERY-LONG-CHAIN ENOYL-COA REDUCTASE"/>
    <property type="match status" value="1"/>
</dbReference>
<keyword evidence="13" id="KW-1185">Reference proteome</keyword>
<comment type="subcellular location">
    <subcellularLocation>
        <location evidence="1">Membrane</location>
        <topology evidence="1">Multi-pass membrane protein</topology>
    </subcellularLocation>
</comment>
<evidence type="ECO:0000256" key="8">
    <source>
        <dbReference type="ARBA" id="ARBA00023136"/>
    </source>
</evidence>
<keyword evidence="8 10" id="KW-0472">Membrane</keyword>
<evidence type="ECO:0000259" key="11">
    <source>
        <dbReference type="Pfam" id="PF02544"/>
    </source>
</evidence>
<organism evidence="12 13">
    <name type="scientific">Kluyveromyces marxianus</name>
    <name type="common">Yeast</name>
    <name type="synonym">Candida kefyr</name>
    <dbReference type="NCBI Taxonomy" id="4911"/>
    <lineage>
        <taxon>Eukaryota</taxon>
        <taxon>Fungi</taxon>
        <taxon>Dikarya</taxon>
        <taxon>Ascomycota</taxon>
        <taxon>Saccharomycotina</taxon>
        <taxon>Saccharomycetes</taxon>
        <taxon>Saccharomycetales</taxon>
        <taxon>Saccharomycetaceae</taxon>
        <taxon>Kluyveromyces</taxon>
    </lineage>
</organism>
<evidence type="ECO:0000256" key="2">
    <source>
        <dbReference type="ARBA" id="ARBA00007742"/>
    </source>
</evidence>
<dbReference type="PANTHER" id="PTHR10556">
    <property type="entry name" value="3-OXO-5-ALPHA-STEROID 4-DEHYDROGENASE"/>
    <property type="match status" value="1"/>
</dbReference>
<keyword evidence="3" id="KW-0444">Lipid biosynthesis</keyword>
<comment type="similarity">
    <text evidence="2">Belongs to the steroid 5-alpha reductase family.</text>
</comment>
<gene>
    <name evidence="12" type="primary">TSC13</name>
    <name evidence="12" type="ORF">FIM1_664</name>
</gene>
<proteinExistence type="inferred from homology"/>
<evidence type="ECO:0000256" key="1">
    <source>
        <dbReference type="ARBA" id="ARBA00004141"/>
    </source>
</evidence>
<dbReference type="InterPro" id="IPR001104">
    <property type="entry name" value="3-oxo-5_a-steroid_4-DH_C"/>
</dbReference>
<feature type="region of interest" description="Disordered" evidence="9">
    <location>
        <begin position="1"/>
        <end position="31"/>
    </location>
</feature>
<feature type="transmembrane region" description="Helical" evidence="10">
    <location>
        <begin position="240"/>
        <end position="259"/>
    </location>
</feature>
<keyword evidence="4 10" id="KW-0812">Transmembrane</keyword>
<keyword evidence="7" id="KW-0443">Lipid metabolism</keyword>
<feature type="transmembrane region" description="Helical" evidence="10">
    <location>
        <begin position="201"/>
        <end position="220"/>
    </location>
</feature>
<evidence type="ECO:0000256" key="7">
    <source>
        <dbReference type="ARBA" id="ARBA00023098"/>
    </source>
</evidence>
<feature type="domain" description="3-oxo-5-alpha-steroid 4-dehydrogenase C-terminal" evidence="11">
    <location>
        <begin position="190"/>
        <end position="344"/>
    </location>
</feature>
<protein>
    <submittedName>
        <fullName evidence="12">Enoyl reductase TSC13</fullName>
    </submittedName>
</protein>
<evidence type="ECO:0000256" key="3">
    <source>
        <dbReference type="ARBA" id="ARBA00022516"/>
    </source>
</evidence>
<dbReference type="Pfam" id="PF02544">
    <property type="entry name" value="Steroid_dh"/>
    <property type="match status" value="1"/>
</dbReference>
<evidence type="ECO:0000256" key="5">
    <source>
        <dbReference type="ARBA" id="ARBA00022989"/>
    </source>
</evidence>
<dbReference type="Proteomes" id="UP000422736">
    <property type="component" value="Chromosome 1"/>
</dbReference>
<feature type="transmembrane region" description="Helical" evidence="10">
    <location>
        <begin position="306"/>
        <end position="325"/>
    </location>
</feature>
<evidence type="ECO:0000256" key="10">
    <source>
        <dbReference type="SAM" id="Phobius"/>
    </source>
</evidence>
<evidence type="ECO:0000256" key="6">
    <source>
        <dbReference type="ARBA" id="ARBA00023002"/>
    </source>
</evidence>
<dbReference type="EMBL" id="CP015054">
    <property type="protein sequence ID" value="QGN14013.1"/>
    <property type="molecule type" value="Genomic_DNA"/>
</dbReference>
<dbReference type="PROSITE" id="PS50244">
    <property type="entry name" value="S5A_REDUCTASE"/>
    <property type="match status" value="1"/>
</dbReference>
<dbReference type="InterPro" id="IPR039357">
    <property type="entry name" value="SRD5A/TECR"/>
</dbReference>
<name>A0ABX6EP29_KLUMA</name>
<keyword evidence="6" id="KW-0560">Oxidoreductase</keyword>
<evidence type="ECO:0000256" key="9">
    <source>
        <dbReference type="SAM" id="MobiDB-lite"/>
    </source>
</evidence>
<feature type="compositionally biased region" description="Low complexity" evidence="9">
    <location>
        <begin position="1"/>
        <end position="21"/>
    </location>
</feature>
<sequence>MTQKQAAKQASRQAAKLASKQNAVAKENSKHLQIKSRSKTLKDVTIDLPADNTLTYDSILTKVSAENGNISVKRLRLTYLKEGKHIVISNAEIKEKDKKRVFDTTTEWYVKDLGPQISWRLVFVIEYLGPILIHSLMFYLSSKPEFRNNYHSTKVPYNEFFNSFVYRLIMLHYLKREFETIFIHTFSNDTMPLFNLFKNSFHYWVLNGLISLGYFGYGFPLDNQTLFKIYDTVHLSDFRVLAGLFAISEALNFYVHLRLRRWGDEMKKNGVTKRIPLETGLFKIFVAPNYTFESYAWIWFTLLFKLNLFSVLFLLVSVVQMYLWAQKKNAKYGTKRAFLIPYVF</sequence>
<reference evidence="12 13" key="1">
    <citation type="submission" date="2016-03" db="EMBL/GenBank/DDBJ databases">
        <title>How can Kluyveromyces marxianus grow so fast - potential evolutionary course in Saccharomyces Complex revealed by comparative genomics.</title>
        <authorList>
            <person name="Mo W."/>
            <person name="Lu W."/>
            <person name="Yang X."/>
            <person name="Qi J."/>
            <person name="Lv H."/>
        </authorList>
    </citation>
    <scope>NUCLEOTIDE SEQUENCE [LARGE SCALE GENOMIC DNA]</scope>
    <source>
        <strain evidence="12 13">FIM1</strain>
    </source>
</reference>
<evidence type="ECO:0000313" key="13">
    <source>
        <dbReference type="Proteomes" id="UP000422736"/>
    </source>
</evidence>
<evidence type="ECO:0000256" key="4">
    <source>
        <dbReference type="ARBA" id="ARBA00022692"/>
    </source>
</evidence>